<comment type="caution">
    <text evidence="2">The sequence shown here is derived from an EMBL/GenBank/DDBJ whole genome shotgun (WGS) entry which is preliminary data.</text>
</comment>
<dbReference type="AlphaFoldDB" id="A0AAD6C8P1"/>
<feature type="signal peptide" evidence="1">
    <location>
        <begin position="1"/>
        <end position="27"/>
    </location>
</feature>
<name>A0AAD6C8P1_9EURO</name>
<keyword evidence="1" id="KW-0732">Signal</keyword>
<evidence type="ECO:0000313" key="2">
    <source>
        <dbReference type="EMBL" id="KAJ5454680.1"/>
    </source>
</evidence>
<dbReference type="RefSeq" id="XP_056767636.1">
    <property type="nucleotide sequence ID" value="XM_056909018.1"/>
</dbReference>
<proteinExistence type="predicted"/>
<dbReference type="EMBL" id="JAPVEA010000005">
    <property type="protein sequence ID" value="KAJ5454680.1"/>
    <property type="molecule type" value="Genomic_DNA"/>
</dbReference>
<reference evidence="2" key="1">
    <citation type="submission" date="2022-12" db="EMBL/GenBank/DDBJ databases">
        <authorList>
            <person name="Petersen C."/>
        </authorList>
    </citation>
    <scope>NUCLEOTIDE SEQUENCE</scope>
    <source>
        <strain evidence="2">IBT 16125</strain>
    </source>
</reference>
<evidence type="ECO:0000313" key="3">
    <source>
        <dbReference type="Proteomes" id="UP001213681"/>
    </source>
</evidence>
<sequence length="191" mass="22132">MATMRASRRVLSLTELVSLIFEFVAVGYLPGDDEVFYMPENPRRIASSISRATLWNCAQVNTLWFREAMRHLWSELSGSKFGALESMPLARRQIYMSFVTRLSLVCAPYSSQRNGLLKGLNFPRVRSVTIQFWEKLKLLYLPKIQAPALRVLDIRLAMIMPTDTHILFDDRVEKRFVERCKVAYAVPFQVH</sequence>
<feature type="chain" id="PRO_5042095984" evidence="1">
    <location>
        <begin position="28"/>
        <end position="191"/>
    </location>
</feature>
<dbReference type="Proteomes" id="UP001213681">
    <property type="component" value="Unassembled WGS sequence"/>
</dbReference>
<accession>A0AAD6C8P1</accession>
<reference evidence="2" key="2">
    <citation type="journal article" date="2023" name="IMA Fungus">
        <title>Comparative genomic study of the Penicillium genus elucidates a diverse pangenome and 15 lateral gene transfer events.</title>
        <authorList>
            <person name="Petersen C."/>
            <person name="Sorensen T."/>
            <person name="Nielsen M.R."/>
            <person name="Sondergaard T.E."/>
            <person name="Sorensen J.L."/>
            <person name="Fitzpatrick D.A."/>
            <person name="Frisvad J.C."/>
            <person name="Nielsen K.L."/>
        </authorList>
    </citation>
    <scope>NUCLEOTIDE SEQUENCE</scope>
    <source>
        <strain evidence="2">IBT 16125</strain>
    </source>
</reference>
<gene>
    <name evidence="2" type="ORF">N7458_005636</name>
</gene>
<keyword evidence="3" id="KW-1185">Reference proteome</keyword>
<dbReference type="GeneID" id="81599261"/>
<protein>
    <submittedName>
        <fullName evidence="2">Protein VAC14</fullName>
    </submittedName>
</protein>
<organism evidence="2 3">
    <name type="scientific">Penicillium daleae</name>
    <dbReference type="NCBI Taxonomy" id="63821"/>
    <lineage>
        <taxon>Eukaryota</taxon>
        <taxon>Fungi</taxon>
        <taxon>Dikarya</taxon>
        <taxon>Ascomycota</taxon>
        <taxon>Pezizomycotina</taxon>
        <taxon>Eurotiomycetes</taxon>
        <taxon>Eurotiomycetidae</taxon>
        <taxon>Eurotiales</taxon>
        <taxon>Aspergillaceae</taxon>
        <taxon>Penicillium</taxon>
    </lineage>
</organism>
<evidence type="ECO:0000256" key="1">
    <source>
        <dbReference type="SAM" id="SignalP"/>
    </source>
</evidence>